<keyword evidence="4" id="KW-0999">Mitochondrion inner membrane</keyword>
<evidence type="ECO:0000256" key="1">
    <source>
        <dbReference type="ARBA" id="ARBA00004448"/>
    </source>
</evidence>
<feature type="transmembrane region" description="Helical" evidence="11">
    <location>
        <begin position="294"/>
        <end position="319"/>
    </location>
</feature>
<evidence type="ECO:0000256" key="11">
    <source>
        <dbReference type="SAM" id="Phobius"/>
    </source>
</evidence>
<dbReference type="AlphaFoldDB" id="A0A3P8SB35"/>
<evidence type="ECO:0000256" key="6">
    <source>
        <dbReference type="ARBA" id="ARBA00022989"/>
    </source>
</evidence>
<dbReference type="GO" id="GO:0005743">
    <property type="term" value="C:mitochondrial inner membrane"/>
    <property type="evidence" value="ECO:0007669"/>
    <property type="project" value="UniProtKB-SubCell"/>
</dbReference>
<evidence type="ECO:0000256" key="9">
    <source>
        <dbReference type="RuleBase" id="RU003945"/>
    </source>
</evidence>
<feature type="domain" description="Membrane insertase YidC/Oxa/ALB C-terminal" evidence="12">
    <location>
        <begin position="217"/>
        <end position="410"/>
    </location>
</feature>
<evidence type="ECO:0000256" key="4">
    <source>
        <dbReference type="ARBA" id="ARBA00022792"/>
    </source>
</evidence>
<dbReference type="InterPro" id="IPR001708">
    <property type="entry name" value="YidC/ALB3/OXA1/COX18"/>
</dbReference>
<feature type="region of interest" description="Disordered" evidence="10">
    <location>
        <begin position="489"/>
        <end position="511"/>
    </location>
</feature>
<keyword evidence="7" id="KW-0496">Mitochondrion</keyword>
<dbReference type="CDD" id="cd20069">
    <property type="entry name" value="5TM_Oxa1-like"/>
    <property type="match status" value="1"/>
</dbReference>
<evidence type="ECO:0000256" key="8">
    <source>
        <dbReference type="ARBA" id="ARBA00023136"/>
    </source>
</evidence>
<name>A0A3P8SB35_AMPPE</name>
<feature type="compositionally biased region" description="Basic and acidic residues" evidence="10">
    <location>
        <begin position="494"/>
        <end position="511"/>
    </location>
</feature>
<feature type="transmembrane region" description="Helical" evidence="11">
    <location>
        <begin position="379"/>
        <end position="397"/>
    </location>
</feature>
<dbReference type="OMA" id="GWKNAQT"/>
<feature type="transmembrane region" description="Helical" evidence="11">
    <location>
        <begin position="339"/>
        <end position="358"/>
    </location>
</feature>
<evidence type="ECO:0000259" key="12">
    <source>
        <dbReference type="Pfam" id="PF02096"/>
    </source>
</evidence>
<reference evidence="13 14" key="1">
    <citation type="submission" date="2018-03" db="EMBL/GenBank/DDBJ databases">
        <title>Finding Nemo's genes: A chromosome-scale reference assembly of the genome of the orange clownfish Amphiprion percula.</title>
        <authorList>
            <person name="Lehmann R."/>
        </authorList>
    </citation>
    <scope>NUCLEOTIDE SEQUENCE</scope>
</reference>
<dbReference type="Proteomes" id="UP000265080">
    <property type="component" value="Chromosome 23"/>
</dbReference>
<accession>A0A3P8SB35</accession>
<evidence type="ECO:0000256" key="5">
    <source>
        <dbReference type="ARBA" id="ARBA00022946"/>
    </source>
</evidence>
<organism evidence="13 14">
    <name type="scientific">Amphiprion percula</name>
    <name type="common">Orange clownfish</name>
    <name type="synonym">Lutjanus percula</name>
    <dbReference type="NCBI Taxonomy" id="161767"/>
    <lineage>
        <taxon>Eukaryota</taxon>
        <taxon>Metazoa</taxon>
        <taxon>Chordata</taxon>
        <taxon>Craniata</taxon>
        <taxon>Vertebrata</taxon>
        <taxon>Euteleostomi</taxon>
        <taxon>Actinopterygii</taxon>
        <taxon>Neopterygii</taxon>
        <taxon>Teleostei</taxon>
        <taxon>Neoteleostei</taxon>
        <taxon>Acanthomorphata</taxon>
        <taxon>Ovalentaria</taxon>
        <taxon>Pomacentridae</taxon>
        <taxon>Amphiprion</taxon>
    </lineage>
</organism>
<evidence type="ECO:0000256" key="10">
    <source>
        <dbReference type="SAM" id="MobiDB-lite"/>
    </source>
</evidence>
<reference evidence="13" key="3">
    <citation type="submission" date="2025-09" db="UniProtKB">
        <authorList>
            <consortium name="Ensembl"/>
        </authorList>
    </citation>
    <scope>IDENTIFICATION</scope>
</reference>
<sequence>MAAIRSGVTPGCLARCFLRQTGKPSRGSRPLSDLWSHQLLQRSHLHTVFECRSSATKTLLGRRHQGKFLWVNAVAARHNSSRIPPEDGAMATPVVEAPDNTPILESSLPADPIPTITQPIMEQIPTETVSAAAPVADSSAIPPVLDSSPTLVSTDSTPVLTQPVLEQVADAAPTAVEVLQAVATEPRLTELGLGSHTPVGLIQNLLEFMHMDLGLPWWGAIVVGTVLARLAVFPVIVKGQREAAKLNNVLPEITKLTNRMNEAKQSGNKYEFARAYSDLNLFQKKHDVNPLRGFLVPLVQAPVFVSFFIALRKMAYLPVPSLQTGGLLWFTDLTAADPFYILPIAVTGTMFFILELGAESGIDNPNLRAMKTVFRIMPLIILPLTINFPTAVFTYWLTSNCFSLGQVALLRHPLVREKFKIPERIKHPESAMPKNDGLIESMKKGWKNAQLAQQLEERERRIKNHLDLAAKGPLRQTFTHNPLQQTPPIAAASAKDKQAGAKARPWKDTIG</sequence>
<dbReference type="Pfam" id="PF02096">
    <property type="entry name" value="60KD_IMP"/>
    <property type="match status" value="1"/>
</dbReference>
<evidence type="ECO:0000256" key="7">
    <source>
        <dbReference type="ARBA" id="ARBA00023128"/>
    </source>
</evidence>
<evidence type="ECO:0000256" key="3">
    <source>
        <dbReference type="ARBA" id="ARBA00022692"/>
    </source>
</evidence>
<comment type="subcellular location">
    <subcellularLocation>
        <location evidence="9">Membrane</location>
        <topology evidence="9">Multi-pass membrane protein</topology>
    </subcellularLocation>
    <subcellularLocation>
        <location evidence="1">Mitochondrion inner membrane</location>
        <topology evidence="1">Multi-pass membrane protein</topology>
    </subcellularLocation>
</comment>
<evidence type="ECO:0000313" key="14">
    <source>
        <dbReference type="Proteomes" id="UP000265080"/>
    </source>
</evidence>
<dbReference type="Ensembl" id="ENSAPET00000009756.1">
    <property type="protein sequence ID" value="ENSAPEP00000009496.1"/>
    <property type="gene ID" value="ENSAPEG00000006839.1"/>
</dbReference>
<proteinExistence type="inferred from homology"/>
<dbReference type="NCBIfam" id="TIGR03592">
    <property type="entry name" value="yidC_oxa1_cterm"/>
    <property type="match status" value="1"/>
</dbReference>
<dbReference type="STRING" id="161767.ENSAPEP00000009496"/>
<reference evidence="13" key="2">
    <citation type="submission" date="2025-08" db="UniProtKB">
        <authorList>
            <consortium name="Ensembl"/>
        </authorList>
    </citation>
    <scope>IDENTIFICATION</scope>
</reference>
<feature type="transmembrane region" description="Helical" evidence="11">
    <location>
        <begin position="215"/>
        <end position="237"/>
    </location>
</feature>
<evidence type="ECO:0000313" key="13">
    <source>
        <dbReference type="Ensembl" id="ENSAPEP00000009496.1"/>
    </source>
</evidence>
<keyword evidence="5" id="KW-0809">Transit peptide</keyword>
<keyword evidence="14" id="KW-1185">Reference proteome</keyword>
<dbReference type="PANTHER" id="PTHR12428">
    <property type="entry name" value="OXA1"/>
    <property type="match status" value="1"/>
</dbReference>
<dbReference type="GO" id="GO:0032977">
    <property type="term" value="F:membrane insertase activity"/>
    <property type="evidence" value="ECO:0007669"/>
    <property type="project" value="InterPro"/>
</dbReference>
<dbReference type="GO" id="GO:0032979">
    <property type="term" value="P:protein insertion into mitochondrial inner membrane from matrix"/>
    <property type="evidence" value="ECO:0007669"/>
    <property type="project" value="TreeGrafter"/>
</dbReference>
<dbReference type="InterPro" id="IPR028055">
    <property type="entry name" value="YidC/Oxa/ALB_C"/>
</dbReference>
<keyword evidence="8 11" id="KW-0472">Membrane</keyword>
<evidence type="ECO:0000256" key="2">
    <source>
        <dbReference type="ARBA" id="ARBA00009877"/>
    </source>
</evidence>
<dbReference type="PANTHER" id="PTHR12428:SF66">
    <property type="entry name" value="MITOCHONDRIAL INNER MEMBRANE PROTEIN OXA1L"/>
    <property type="match status" value="1"/>
</dbReference>
<protein>
    <submittedName>
        <fullName evidence="13">OXA1L mitochondrial inner membrane protein</fullName>
    </submittedName>
</protein>
<dbReference type="GeneTree" id="ENSGT00530000063506"/>
<keyword evidence="3 9" id="KW-0812">Transmembrane</keyword>
<keyword evidence="6 11" id="KW-1133">Transmembrane helix</keyword>
<comment type="similarity">
    <text evidence="2 9">Belongs to the OXA1/ALB3/YidC family.</text>
</comment>